<feature type="domain" description="EamA" evidence="8">
    <location>
        <begin position="7"/>
        <end position="139"/>
    </location>
</feature>
<sequence length="308" mass="33768">MSNKMIIGYACLALAASCWGGMYVVGKFVMDYLPPFLVLWLRYLVAFILLFIISFVIKQQRITKKDIPFMAFLGFVGYFLSNGGAFVGTALSSSQLGALIASTPPIFTVILASFVLKERLTKNNVCALCLAMVGVTLVVAVDSGGYHGQLFGVLALIFGALAWAFYIVYVKKGSYSPLVLTTYGTGFGIVFTTPAMIWQFNDKDIIYLLDVTVWLAILYLGLAATAVAFLLWNQGMQHVNAGAGSMFTFFNVLVGGVLGWIFLGETLSWQFFGGSILIFVAIVISLYSENVKSSTKLFEHKGEYDEKF</sequence>
<evidence type="ECO:0000256" key="6">
    <source>
        <dbReference type="ARBA" id="ARBA00023136"/>
    </source>
</evidence>
<feature type="transmembrane region" description="Helical" evidence="7">
    <location>
        <begin position="147"/>
        <end position="168"/>
    </location>
</feature>
<comment type="similarity">
    <text evidence="2">Belongs to the EamA transporter family.</text>
</comment>
<keyword evidence="10" id="KW-1185">Reference proteome</keyword>
<evidence type="ECO:0000256" key="3">
    <source>
        <dbReference type="ARBA" id="ARBA00022475"/>
    </source>
</evidence>
<evidence type="ECO:0000259" key="8">
    <source>
        <dbReference type="Pfam" id="PF00892"/>
    </source>
</evidence>
<dbReference type="InterPro" id="IPR000620">
    <property type="entry name" value="EamA_dom"/>
</dbReference>
<keyword evidence="4 7" id="KW-0812">Transmembrane</keyword>
<feature type="transmembrane region" description="Helical" evidence="7">
    <location>
        <begin position="123"/>
        <end position="141"/>
    </location>
</feature>
<comment type="subcellular location">
    <subcellularLocation>
        <location evidence="1">Cell membrane</location>
        <topology evidence="1">Multi-pass membrane protein</topology>
    </subcellularLocation>
</comment>
<feature type="transmembrane region" description="Helical" evidence="7">
    <location>
        <begin position="244"/>
        <end position="263"/>
    </location>
</feature>
<evidence type="ECO:0000256" key="7">
    <source>
        <dbReference type="SAM" id="Phobius"/>
    </source>
</evidence>
<dbReference type="STRING" id="930128.SAMN05192532_104105"/>
<dbReference type="EMBL" id="FONT01000004">
    <property type="protein sequence ID" value="SFE80522.1"/>
    <property type="molecule type" value="Genomic_DNA"/>
</dbReference>
<evidence type="ECO:0000313" key="9">
    <source>
        <dbReference type="EMBL" id="SFE80522.1"/>
    </source>
</evidence>
<dbReference type="Proteomes" id="UP000199516">
    <property type="component" value="Unassembled WGS sequence"/>
</dbReference>
<name>A0A1I2DIP4_9BACI</name>
<dbReference type="PANTHER" id="PTHR32322:SF18">
    <property type="entry name" value="S-ADENOSYLMETHIONINE_S-ADENOSYLHOMOCYSTEINE TRANSPORTER"/>
    <property type="match status" value="1"/>
</dbReference>
<dbReference type="Pfam" id="PF00892">
    <property type="entry name" value="EamA"/>
    <property type="match status" value="2"/>
</dbReference>
<organism evidence="9 10">
    <name type="scientific">Alteribacillus iranensis</name>
    <dbReference type="NCBI Taxonomy" id="930128"/>
    <lineage>
        <taxon>Bacteria</taxon>
        <taxon>Bacillati</taxon>
        <taxon>Bacillota</taxon>
        <taxon>Bacilli</taxon>
        <taxon>Bacillales</taxon>
        <taxon>Bacillaceae</taxon>
        <taxon>Alteribacillus</taxon>
    </lineage>
</organism>
<feature type="transmembrane region" description="Helical" evidence="7">
    <location>
        <begin position="180"/>
        <end position="200"/>
    </location>
</feature>
<feature type="domain" description="EamA" evidence="8">
    <location>
        <begin position="151"/>
        <end position="286"/>
    </location>
</feature>
<dbReference type="InterPro" id="IPR050638">
    <property type="entry name" value="AA-Vitamin_Transporters"/>
</dbReference>
<feature type="transmembrane region" description="Helical" evidence="7">
    <location>
        <begin position="206"/>
        <end position="232"/>
    </location>
</feature>
<dbReference type="GO" id="GO:0005886">
    <property type="term" value="C:plasma membrane"/>
    <property type="evidence" value="ECO:0007669"/>
    <property type="project" value="UniProtKB-SubCell"/>
</dbReference>
<keyword evidence="5 7" id="KW-1133">Transmembrane helix</keyword>
<keyword evidence="6 7" id="KW-0472">Membrane</keyword>
<feature type="transmembrane region" description="Helical" evidence="7">
    <location>
        <begin position="269"/>
        <end position="287"/>
    </location>
</feature>
<keyword evidence="3" id="KW-1003">Cell membrane</keyword>
<dbReference type="PANTHER" id="PTHR32322">
    <property type="entry name" value="INNER MEMBRANE TRANSPORTER"/>
    <property type="match status" value="1"/>
</dbReference>
<evidence type="ECO:0000256" key="2">
    <source>
        <dbReference type="ARBA" id="ARBA00007362"/>
    </source>
</evidence>
<feature type="transmembrane region" description="Helical" evidence="7">
    <location>
        <begin position="96"/>
        <end position="116"/>
    </location>
</feature>
<feature type="transmembrane region" description="Helical" evidence="7">
    <location>
        <begin position="69"/>
        <end position="90"/>
    </location>
</feature>
<reference evidence="9 10" key="1">
    <citation type="submission" date="2016-10" db="EMBL/GenBank/DDBJ databases">
        <authorList>
            <person name="de Groot N.N."/>
        </authorList>
    </citation>
    <scope>NUCLEOTIDE SEQUENCE [LARGE SCALE GENOMIC DNA]</scope>
    <source>
        <strain evidence="9 10">DSM 23995</strain>
    </source>
</reference>
<proteinExistence type="inferred from homology"/>
<evidence type="ECO:0000256" key="4">
    <source>
        <dbReference type="ARBA" id="ARBA00022692"/>
    </source>
</evidence>
<dbReference type="PROSITE" id="PS51257">
    <property type="entry name" value="PROKAR_LIPOPROTEIN"/>
    <property type="match status" value="1"/>
</dbReference>
<evidence type="ECO:0000313" key="10">
    <source>
        <dbReference type="Proteomes" id="UP000199516"/>
    </source>
</evidence>
<evidence type="ECO:0000256" key="5">
    <source>
        <dbReference type="ARBA" id="ARBA00022989"/>
    </source>
</evidence>
<accession>A0A1I2DIP4</accession>
<feature type="transmembrane region" description="Helical" evidence="7">
    <location>
        <begin position="36"/>
        <end position="57"/>
    </location>
</feature>
<protein>
    <submittedName>
        <fullName evidence="9">Permease of the drug/metabolite transporter (DMT) superfamily</fullName>
    </submittedName>
</protein>
<dbReference type="SUPFAM" id="SSF103481">
    <property type="entry name" value="Multidrug resistance efflux transporter EmrE"/>
    <property type="match status" value="2"/>
</dbReference>
<dbReference type="InterPro" id="IPR037185">
    <property type="entry name" value="EmrE-like"/>
</dbReference>
<gene>
    <name evidence="9" type="ORF">SAMN05192532_104105</name>
</gene>
<evidence type="ECO:0000256" key="1">
    <source>
        <dbReference type="ARBA" id="ARBA00004651"/>
    </source>
</evidence>
<dbReference type="RefSeq" id="WP_091661252.1">
    <property type="nucleotide sequence ID" value="NZ_FONT01000004.1"/>
</dbReference>
<dbReference type="AlphaFoldDB" id="A0A1I2DIP4"/>
<dbReference type="OrthoDB" id="34284at2"/>